<evidence type="ECO:0000313" key="2">
    <source>
        <dbReference type="Proteomes" id="UP000011618"/>
    </source>
</evidence>
<evidence type="ECO:0000313" key="1">
    <source>
        <dbReference type="EMBL" id="ELY73237.1"/>
    </source>
</evidence>
<protein>
    <submittedName>
        <fullName evidence="1">Uncharacterized protein</fullName>
    </submittedName>
</protein>
<accession>L9YI99</accession>
<dbReference type="PATRIC" id="fig|1227495.3.peg.3519"/>
<dbReference type="RefSeq" id="WP_006187059.1">
    <property type="nucleotide sequence ID" value="NZ_AOII01000099.1"/>
</dbReference>
<sequence>MSAANSERLTDGTTVELSSVMRVTEGGEIQTKRSPEWVSITDTGHDRLHAELAAEVGASIDDRDTLATVIDAEYDGLVKFDATVSETSVDVTVTGGKEGRYVGYCPSCGEVESEGGFTTDEHGAPRCNGHECLRTLEKVVEV</sequence>
<comment type="caution">
    <text evidence="1">The sequence shown here is derived from an EMBL/GenBank/DDBJ whole genome shotgun (WGS) entry which is preliminary data.</text>
</comment>
<proteinExistence type="predicted"/>
<dbReference type="Proteomes" id="UP000011618">
    <property type="component" value="Unassembled WGS sequence"/>
</dbReference>
<dbReference type="AlphaFoldDB" id="L9YI99"/>
<dbReference type="EMBL" id="AOII01000099">
    <property type="protein sequence ID" value="ELY73237.1"/>
    <property type="molecule type" value="Genomic_DNA"/>
</dbReference>
<reference evidence="1 2" key="1">
    <citation type="journal article" date="2014" name="PLoS Genet.">
        <title>Phylogenetically driven sequencing of extremely halophilic archaea reveals strategies for static and dynamic osmo-response.</title>
        <authorList>
            <person name="Becker E.A."/>
            <person name="Seitzer P.M."/>
            <person name="Tritt A."/>
            <person name="Larsen D."/>
            <person name="Krusor M."/>
            <person name="Yao A.I."/>
            <person name="Wu D."/>
            <person name="Madern D."/>
            <person name="Eisen J.A."/>
            <person name="Darling A.E."/>
            <person name="Facciotti M.T."/>
        </authorList>
    </citation>
    <scope>NUCLEOTIDE SEQUENCE [LARGE SCALE GENOMIC DNA]</scope>
    <source>
        <strain evidence="1 2">DSM 3751</strain>
    </source>
</reference>
<organism evidence="1 2">
    <name type="scientific">Natrinema pallidum DSM 3751</name>
    <dbReference type="NCBI Taxonomy" id="1227495"/>
    <lineage>
        <taxon>Archaea</taxon>
        <taxon>Methanobacteriati</taxon>
        <taxon>Methanobacteriota</taxon>
        <taxon>Stenosarchaea group</taxon>
        <taxon>Halobacteria</taxon>
        <taxon>Halobacteriales</taxon>
        <taxon>Natrialbaceae</taxon>
        <taxon>Natrinema</taxon>
    </lineage>
</organism>
<gene>
    <name evidence="1" type="ORF">C487_17585</name>
</gene>
<name>L9YI99_9EURY</name>